<feature type="non-terminal residue" evidence="1">
    <location>
        <position position="1"/>
    </location>
</feature>
<name>X1DB09_9ZZZZ</name>
<proteinExistence type="predicted"/>
<gene>
    <name evidence="1" type="ORF">S01H4_63691</name>
</gene>
<dbReference type="Gene3D" id="3.20.20.370">
    <property type="entry name" value="Glycoside hydrolase/deacetylase"/>
    <property type="match status" value="1"/>
</dbReference>
<protein>
    <submittedName>
        <fullName evidence="1">Uncharacterized protein</fullName>
    </submittedName>
</protein>
<dbReference type="InterPro" id="IPR011330">
    <property type="entry name" value="Glyco_hydro/deAcase_b/a-brl"/>
</dbReference>
<dbReference type="EMBL" id="BART01038382">
    <property type="protein sequence ID" value="GAH05475.1"/>
    <property type="molecule type" value="Genomic_DNA"/>
</dbReference>
<dbReference type="AlphaFoldDB" id="X1DB09"/>
<sequence length="66" mass="7360">LPAGLSEWAVHPGLDNAELLAIEPDGEHIRQTDYDFLVSQDAEDIVKEEGIILLDYRALQGAWNEV</sequence>
<evidence type="ECO:0000313" key="1">
    <source>
        <dbReference type="EMBL" id="GAH05475.1"/>
    </source>
</evidence>
<comment type="caution">
    <text evidence="1">The sequence shown here is derived from an EMBL/GenBank/DDBJ whole genome shotgun (WGS) entry which is preliminary data.</text>
</comment>
<reference evidence="1" key="1">
    <citation type="journal article" date="2014" name="Front. Microbiol.">
        <title>High frequency of phylogenetically diverse reductive dehalogenase-homologous genes in deep subseafloor sedimentary metagenomes.</title>
        <authorList>
            <person name="Kawai M."/>
            <person name="Futagami T."/>
            <person name="Toyoda A."/>
            <person name="Takaki Y."/>
            <person name="Nishi S."/>
            <person name="Hori S."/>
            <person name="Arai W."/>
            <person name="Tsubouchi T."/>
            <person name="Morono Y."/>
            <person name="Uchiyama I."/>
            <person name="Ito T."/>
            <person name="Fujiyama A."/>
            <person name="Inagaki F."/>
            <person name="Takami H."/>
        </authorList>
    </citation>
    <scope>NUCLEOTIDE SEQUENCE</scope>
    <source>
        <strain evidence="1">Expedition CK06-06</strain>
    </source>
</reference>
<dbReference type="SUPFAM" id="SSF88713">
    <property type="entry name" value="Glycoside hydrolase/deacetylase"/>
    <property type="match status" value="1"/>
</dbReference>
<organism evidence="1">
    <name type="scientific">marine sediment metagenome</name>
    <dbReference type="NCBI Taxonomy" id="412755"/>
    <lineage>
        <taxon>unclassified sequences</taxon>
        <taxon>metagenomes</taxon>
        <taxon>ecological metagenomes</taxon>
    </lineage>
</organism>
<dbReference type="GO" id="GO:0005975">
    <property type="term" value="P:carbohydrate metabolic process"/>
    <property type="evidence" value="ECO:0007669"/>
    <property type="project" value="InterPro"/>
</dbReference>
<accession>X1DB09</accession>